<evidence type="ECO:0000256" key="1">
    <source>
        <dbReference type="ARBA" id="ARBA00008857"/>
    </source>
</evidence>
<comment type="similarity">
    <text evidence="1">Belongs to the 'phage' integrase family.</text>
</comment>
<name>A0A2A7SAC9_BURGA</name>
<keyword evidence="2" id="KW-0229">DNA integration</keyword>
<dbReference type="Proteomes" id="UP000220629">
    <property type="component" value="Unassembled WGS sequence"/>
</dbReference>
<gene>
    <name evidence="6" type="ORF">CRM94_16590</name>
</gene>
<keyword evidence="4" id="KW-0233">DNA recombination</keyword>
<dbReference type="Gene3D" id="1.10.443.10">
    <property type="entry name" value="Intergrase catalytic core"/>
    <property type="match status" value="1"/>
</dbReference>
<protein>
    <submittedName>
        <fullName evidence="6">Integrase</fullName>
    </submittedName>
</protein>
<proteinExistence type="inferred from homology"/>
<evidence type="ECO:0000256" key="4">
    <source>
        <dbReference type="ARBA" id="ARBA00023172"/>
    </source>
</evidence>
<dbReference type="GO" id="GO:0006310">
    <property type="term" value="P:DNA recombination"/>
    <property type="evidence" value="ECO:0007669"/>
    <property type="project" value="UniProtKB-KW"/>
</dbReference>
<dbReference type="GO" id="GO:0003677">
    <property type="term" value="F:DNA binding"/>
    <property type="evidence" value="ECO:0007669"/>
    <property type="project" value="UniProtKB-KW"/>
</dbReference>
<sequence>MALLEYIRFTPMREFIENDAANWEIDRISPVIVGLPQIFWSTGEGWSEVNLWALDRTTSVSGSDMKTISALMKHLCAYADWLEAEGIDWRHFPKRMADRCLVRYRGNLIRQRDSGLLKPSTTTARMRAVIQFYRFSLVHGLVSRNAPVWKDRMAVIRYFDVTGFERTLMRVSSDLSIPNRARPGFALEDGLTSIDTEHVKNLLEFTAAEQLDAIHLMLSLGFFTGARIGTITTLRVGSIEDAMPDPSMTDLYRIPVGPGTGVQTKFSVSGDLMVPRFLIDALRRYTYSISRLARQAKATTECRHLLFLTSRGNPYRPESFNRLMTDLRRRAVRQGLHFMSAFRFHQTRCTYGTWLMEIALRVAGEAAAIPFVRDAMFHKDEAVTLRYVRFLQQAPIKAAIANEFTVVFSGVSNRNWNSFDA</sequence>
<dbReference type="InterPro" id="IPR013762">
    <property type="entry name" value="Integrase-like_cat_sf"/>
</dbReference>
<reference evidence="7" key="1">
    <citation type="submission" date="2017-09" db="EMBL/GenBank/DDBJ databases">
        <title>FDA dAtabase for Regulatory Grade micrObial Sequences (FDA-ARGOS): Supporting development and validation of Infectious Disease Dx tests.</title>
        <authorList>
            <person name="Minogue T."/>
            <person name="Wolcott M."/>
            <person name="Wasieloski L."/>
            <person name="Aguilar W."/>
            <person name="Moore D."/>
            <person name="Tallon L."/>
            <person name="Sadzewicz L."/>
            <person name="Ott S."/>
            <person name="Zhao X."/>
            <person name="Nagaraj S."/>
            <person name="Vavikolanu K."/>
            <person name="Aluvathingal J."/>
            <person name="Nadendla S."/>
            <person name="Sichtig H."/>
        </authorList>
    </citation>
    <scope>NUCLEOTIDE SEQUENCE [LARGE SCALE GENOMIC DNA]</scope>
    <source>
        <strain evidence="7">FDAARGOS_390</strain>
    </source>
</reference>
<feature type="domain" description="Tyr recombinase" evidence="5">
    <location>
        <begin position="186"/>
        <end position="400"/>
    </location>
</feature>
<dbReference type="PANTHER" id="PTHR30349:SF41">
    <property type="entry name" value="INTEGRASE_RECOMBINASE PROTEIN MJ0367-RELATED"/>
    <property type="match status" value="1"/>
</dbReference>
<dbReference type="PANTHER" id="PTHR30349">
    <property type="entry name" value="PHAGE INTEGRASE-RELATED"/>
    <property type="match status" value="1"/>
</dbReference>
<dbReference type="CDD" id="cd00397">
    <property type="entry name" value="DNA_BRE_C"/>
    <property type="match status" value="1"/>
</dbReference>
<accession>A0A2A7SAC9</accession>
<evidence type="ECO:0000256" key="3">
    <source>
        <dbReference type="ARBA" id="ARBA00023125"/>
    </source>
</evidence>
<dbReference type="InterPro" id="IPR050090">
    <property type="entry name" value="Tyrosine_recombinase_XerCD"/>
</dbReference>
<dbReference type="GO" id="GO:0015074">
    <property type="term" value="P:DNA integration"/>
    <property type="evidence" value="ECO:0007669"/>
    <property type="project" value="UniProtKB-KW"/>
</dbReference>
<dbReference type="SUPFAM" id="SSF56349">
    <property type="entry name" value="DNA breaking-rejoining enzymes"/>
    <property type="match status" value="1"/>
</dbReference>
<dbReference type="InterPro" id="IPR002104">
    <property type="entry name" value="Integrase_catalytic"/>
</dbReference>
<keyword evidence="3" id="KW-0238">DNA-binding</keyword>
<organism evidence="6 7">
    <name type="scientific">Burkholderia gladioli</name>
    <name type="common">Pseudomonas marginata</name>
    <name type="synonym">Phytomonas marginata</name>
    <dbReference type="NCBI Taxonomy" id="28095"/>
    <lineage>
        <taxon>Bacteria</taxon>
        <taxon>Pseudomonadati</taxon>
        <taxon>Pseudomonadota</taxon>
        <taxon>Betaproteobacteria</taxon>
        <taxon>Burkholderiales</taxon>
        <taxon>Burkholderiaceae</taxon>
        <taxon>Burkholderia</taxon>
    </lineage>
</organism>
<dbReference type="InterPro" id="IPR011010">
    <property type="entry name" value="DNA_brk_join_enz"/>
</dbReference>
<dbReference type="EMBL" id="PDDY01000002">
    <property type="protein sequence ID" value="PEH40617.1"/>
    <property type="molecule type" value="Genomic_DNA"/>
</dbReference>
<comment type="caution">
    <text evidence="6">The sequence shown here is derived from an EMBL/GenBank/DDBJ whole genome shotgun (WGS) entry which is preliminary data.</text>
</comment>
<evidence type="ECO:0000259" key="5">
    <source>
        <dbReference type="PROSITE" id="PS51898"/>
    </source>
</evidence>
<evidence type="ECO:0000256" key="2">
    <source>
        <dbReference type="ARBA" id="ARBA00022908"/>
    </source>
</evidence>
<evidence type="ECO:0000313" key="6">
    <source>
        <dbReference type="EMBL" id="PEH40617.1"/>
    </source>
</evidence>
<dbReference type="Pfam" id="PF00589">
    <property type="entry name" value="Phage_integrase"/>
    <property type="match status" value="1"/>
</dbReference>
<dbReference type="PROSITE" id="PS51898">
    <property type="entry name" value="TYR_RECOMBINASE"/>
    <property type="match status" value="1"/>
</dbReference>
<evidence type="ECO:0000313" key="7">
    <source>
        <dbReference type="Proteomes" id="UP000220629"/>
    </source>
</evidence>
<dbReference type="AlphaFoldDB" id="A0A2A7SAC9"/>